<reference evidence="3 4" key="1">
    <citation type="submission" date="2020-08" db="EMBL/GenBank/DDBJ databases">
        <title>Genomic Encyclopedia of Type Strains, Phase IV (KMG-IV): sequencing the most valuable type-strain genomes for metagenomic binning, comparative biology and taxonomic classification.</title>
        <authorList>
            <person name="Goeker M."/>
        </authorList>
    </citation>
    <scope>NUCLEOTIDE SEQUENCE [LARGE SCALE GENOMIC DNA]</scope>
    <source>
        <strain evidence="3 4">DSM 26385</strain>
    </source>
</reference>
<evidence type="ECO:0000313" key="3">
    <source>
        <dbReference type="EMBL" id="MBB4105163.1"/>
    </source>
</evidence>
<dbReference type="InterPro" id="IPR052894">
    <property type="entry name" value="AsmA-related"/>
</dbReference>
<feature type="compositionally biased region" description="Basic and acidic residues" evidence="1">
    <location>
        <begin position="1159"/>
        <end position="1175"/>
    </location>
</feature>
<dbReference type="PANTHER" id="PTHR30441">
    <property type="entry name" value="DUF748 DOMAIN-CONTAINING PROTEIN"/>
    <property type="match status" value="1"/>
</dbReference>
<dbReference type="RefSeq" id="WP_183794391.1">
    <property type="nucleotide sequence ID" value="NZ_JACIDU010000017.1"/>
</dbReference>
<comment type="caution">
    <text evidence="3">The sequence shown here is derived from an EMBL/GenBank/DDBJ whole genome shotgun (WGS) entry which is preliminary data.</text>
</comment>
<organism evidence="3 4">
    <name type="scientific">Allorhizobium borbori</name>
    <dbReference type="NCBI Taxonomy" id="485907"/>
    <lineage>
        <taxon>Bacteria</taxon>
        <taxon>Pseudomonadati</taxon>
        <taxon>Pseudomonadota</taxon>
        <taxon>Alphaproteobacteria</taxon>
        <taxon>Hyphomicrobiales</taxon>
        <taxon>Rhizobiaceae</taxon>
        <taxon>Rhizobium/Agrobacterium group</taxon>
        <taxon>Allorhizobium</taxon>
    </lineage>
</organism>
<dbReference type="Proteomes" id="UP000584824">
    <property type="component" value="Unassembled WGS sequence"/>
</dbReference>
<keyword evidence="4" id="KW-1185">Reference proteome</keyword>
<dbReference type="InterPro" id="IPR017023">
    <property type="entry name" value="UCP034039"/>
</dbReference>
<dbReference type="GO" id="GO:0090313">
    <property type="term" value="P:regulation of protein targeting to membrane"/>
    <property type="evidence" value="ECO:0007669"/>
    <property type="project" value="TreeGrafter"/>
</dbReference>
<accession>A0A7W6K4S6</accession>
<dbReference type="EMBL" id="JACIDU010000017">
    <property type="protein sequence ID" value="MBB4105163.1"/>
    <property type="molecule type" value="Genomic_DNA"/>
</dbReference>
<gene>
    <name evidence="3" type="ORF">GGQ66_003746</name>
</gene>
<evidence type="ECO:0000313" key="4">
    <source>
        <dbReference type="Proteomes" id="UP000584824"/>
    </source>
</evidence>
<dbReference type="InterPro" id="IPR007844">
    <property type="entry name" value="AsmA"/>
</dbReference>
<evidence type="ECO:0000259" key="2">
    <source>
        <dbReference type="Pfam" id="PF05170"/>
    </source>
</evidence>
<feature type="domain" description="AsmA" evidence="2">
    <location>
        <begin position="8"/>
        <end position="173"/>
    </location>
</feature>
<proteinExistence type="predicted"/>
<dbReference type="PANTHER" id="PTHR30441:SF4">
    <property type="entry name" value="PROTEIN ASMA"/>
    <property type="match status" value="1"/>
</dbReference>
<name>A0A7W6K4S6_9HYPH</name>
<feature type="region of interest" description="Disordered" evidence="1">
    <location>
        <begin position="1159"/>
        <end position="1205"/>
    </location>
</feature>
<dbReference type="Pfam" id="PF05170">
    <property type="entry name" value="AsmA"/>
    <property type="match status" value="1"/>
</dbReference>
<dbReference type="PIRSF" id="PIRSF034039">
    <property type="entry name" value="UCP034039"/>
    <property type="match status" value="1"/>
</dbReference>
<dbReference type="GO" id="GO:0005886">
    <property type="term" value="C:plasma membrane"/>
    <property type="evidence" value="ECO:0007669"/>
    <property type="project" value="TreeGrafter"/>
</dbReference>
<protein>
    <recommendedName>
        <fullName evidence="2">AsmA domain-containing protein</fullName>
    </recommendedName>
</protein>
<dbReference type="AlphaFoldDB" id="A0A7W6K4S6"/>
<sequence>MLGRVLVTLGGLLATVLFAALLAPYFVDWTNFRTDFELQASRIFGKKVTVHGKVEARILPFPSVTMNDVRVGQDIDGSPIVQIERFSMDAELAPFLSGEARIFDMRIDKPKARVRVLADGRLDWMRGSAPAVPAKTVVLENVKITGGSIEFIDAQSGRVRQVTGLDAAMSAHSLAGPWRVEGSAAVDGEKGRFTLSTTELADKATGLGLRAKIIPQAHPVEVEMDGVLTIEEARPIYKGTFAAALTGGEDKQPQPRVKGTFELTNERVRVPEYRLEIGAANSPYQVTGEATLDVGTKPEFLLKAEGQQIDVNDLGTNGPTAKTGRQPEGTLERRLRALISVASAIPVPQVEGKATLRLPAVVAGDTTLRDIQLDVRPSGTGWIVDRAVAVLPGRTQVEASGRLRLVDEPTFAGNLLVASAQPTGLANWLNGAVDPAVRGLSKAGFSAAVSLSETLQRFERLELVVGESHLKGRLEHQSMKGHTPSLSADLKGELLDLDEGRALLALFGSGDLLANHEIAAKLDLARFTADGVDAENVDAVLTRADGVVDINRLSIGNLAGASITLHGQPLAGVLSGSVRASDPQSLFRLLRERLPAHPLLSMLERNANYYANLDLAVEAGPVPRDDKAVQVRVNGTANGSRIGTELQFDMFDSLALLGDAAPKLRLDATLENTDTTILLGQAGLSPLPLEADGAGLLAVTLKSDGRKPADTSVSFSTDQTRFQIDGAFSLNGADFAQGEGTVQLESENIEPYLTMNGLVPPQFGFSLPTKLTGKVSVAANRIGLSGLEGHVADNPVSGQLTLFTGDGVPKIDGALKLGQVEMPWLAEAMFGPIVDPVSGDLPDAALGKPLAGNSEITLQLSADTFDPGRLGIVTEASARLAYRSGTLELSDAKGKWLGGTLSGGRMTLANGGGDGILRFGFDLAGADVAALAWKRDGRAIAAGRFDLTLSAESTAPNLAGLRSGLGGSGIARFTGLAVDGLNLDVMGPLVTAADMMQGEITTAKIAPILETLVVNGRTDLGAVSLPFQIADGEFRAQSVMFATPKGQISADGRLRADTGVLNATLELAFNAGAFAEGGATPGARLHFDGPVAAPALSVDVSESANFLSLRAYERERRRVERTQANVMEKQRLRREAALYKFRDEERKAEAARIAKAKADAEAKARAEEDARRAAEEIGNPVPSQMPVPDRERVIQRPLPPASAAP</sequence>
<evidence type="ECO:0000256" key="1">
    <source>
        <dbReference type="SAM" id="MobiDB-lite"/>
    </source>
</evidence>